<comment type="caution">
    <text evidence="2">The sequence shown here is derived from an EMBL/GenBank/DDBJ whole genome shotgun (WGS) entry which is preliminary data.</text>
</comment>
<organism evidence="2 3">
    <name type="scientific">Acinetobacter johnsonii</name>
    <dbReference type="NCBI Taxonomy" id="40214"/>
    <lineage>
        <taxon>Bacteria</taxon>
        <taxon>Pseudomonadati</taxon>
        <taxon>Pseudomonadota</taxon>
        <taxon>Gammaproteobacteria</taxon>
        <taxon>Moraxellales</taxon>
        <taxon>Moraxellaceae</taxon>
        <taxon>Acinetobacter</taxon>
    </lineage>
</organism>
<dbReference type="AlphaFoldDB" id="A0A2W5RXI8"/>
<evidence type="ECO:0000256" key="1">
    <source>
        <dbReference type="SAM" id="Phobius"/>
    </source>
</evidence>
<feature type="transmembrane region" description="Helical" evidence="1">
    <location>
        <begin position="64"/>
        <end position="83"/>
    </location>
</feature>
<dbReference type="Proteomes" id="UP000249282">
    <property type="component" value="Unassembled WGS sequence"/>
</dbReference>
<evidence type="ECO:0000313" key="3">
    <source>
        <dbReference type="Proteomes" id="UP000249282"/>
    </source>
</evidence>
<keyword evidence="1" id="KW-0472">Membrane</keyword>
<evidence type="ECO:0000313" key="2">
    <source>
        <dbReference type="EMBL" id="PZQ93472.1"/>
    </source>
</evidence>
<sequence>MKKIIQTIKDWYRGDDGEPEFNFEFQVYEHERQPYRHWTAKVASCFWEPLAVIWRAISRNPNTFITQLFAFLALVLATTSLYLQFYKNDEKYDRCTITSTSEDTVNIKCRK</sequence>
<reference evidence="2 3" key="1">
    <citation type="submission" date="2017-11" db="EMBL/GenBank/DDBJ databases">
        <title>Infants hospitalized years apart are colonized by the same room-sourced microbial strains.</title>
        <authorList>
            <person name="Brooks B."/>
            <person name="Olm M.R."/>
            <person name="Firek B.A."/>
            <person name="Baker R."/>
            <person name="Thomas B.C."/>
            <person name="Morowitz M.J."/>
            <person name="Banfield J.F."/>
        </authorList>
    </citation>
    <scope>NUCLEOTIDE SEQUENCE [LARGE SCALE GENOMIC DNA]</scope>
    <source>
        <strain evidence="2">S2_003_000_R3_20</strain>
    </source>
</reference>
<keyword evidence="1" id="KW-1133">Transmembrane helix</keyword>
<accession>A0A2W5RXI8</accession>
<keyword evidence="1" id="KW-0812">Transmembrane</keyword>
<protein>
    <submittedName>
        <fullName evidence="2">Uncharacterized protein</fullName>
    </submittedName>
</protein>
<name>A0A2W5RXI8_ACIJO</name>
<gene>
    <name evidence="2" type="ORF">DI542_01120</name>
</gene>
<proteinExistence type="predicted"/>
<dbReference type="EMBL" id="QFQJ01000003">
    <property type="protein sequence ID" value="PZQ93472.1"/>
    <property type="molecule type" value="Genomic_DNA"/>
</dbReference>